<comment type="caution">
    <text evidence="1">The sequence shown here is derived from an EMBL/GenBank/DDBJ whole genome shotgun (WGS) entry which is preliminary data.</text>
</comment>
<reference evidence="1 2" key="1">
    <citation type="submission" date="2018-06" db="EMBL/GenBank/DDBJ databases">
        <title>Genomic Encyclopedia of Archaeal and Bacterial Type Strains, Phase II (KMG-II): from individual species to whole genera.</title>
        <authorList>
            <person name="Goeker M."/>
        </authorList>
    </citation>
    <scope>NUCLEOTIDE SEQUENCE [LARGE SCALE GENOMIC DNA]</scope>
    <source>
        <strain evidence="1 2">DSM 23522</strain>
    </source>
</reference>
<dbReference type="AlphaFoldDB" id="A0A327R678"/>
<name>A0A327R678_9FLAO</name>
<proteinExistence type="predicted"/>
<organism evidence="1 2">
    <name type="scientific">Arenibacter echinorum</name>
    <dbReference type="NCBI Taxonomy" id="440515"/>
    <lineage>
        <taxon>Bacteria</taxon>
        <taxon>Pseudomonadati</taxon>
        <taxon>Bacteroidota</taxon>
        <taxon>Flavobacteriia</taxon>
        <taxon>Flavobacteriales</taxon>
        <taxon>Flavobacteriaceae</taxon>
        <taxon>Arenibacter</taxon>
    </lineage>
</organism>
<gene>
    <name evidence="1" type="ORF">LV92_01572</name>
</gene>
<dbReference type="EMBL" id="QLLN01000003">
    <property type="protein sequence ID" value="RAJ12339.1"/>
    <property type="molecule type" value="Genomic_DNA"/>
</dbReference>
<keyword evidence="2" id="KW-1185">Reference proteome</keyword>
<protein>
    <submittedName>
        <fullName evidence="1">Uncharacterized protein</fullName>
    </submittedName>
</protein>
<accession>A0A327R678</accession>
<evidence type="ECO:0000313" key="1">
    <source>
        <dbReference type="EMBL" id="RAJ12339.1"/>
    </source>
</evidence>
<evidence type="ECO:0000313" key="2">
    <source>
        <dbReference type="Proteomes" id="UP000249696"/>
    </source>
</evidence>
<dbReference type="Proteomes" id="UP000249696">
    <property type="component" value="Unassembled WGS sequence"/>
</dbReference>
<sequence length="46" mass="5120">MYQSPKATNKEVMIFVPNSPVQLHNAVENGFIIRPRKSAPPTLANI</sequence>